<dbReference type="InterPro" id="IPR024588">
    <property type="entry name" value="YejM_N"/>
</dbReference>
<feature type="transmembrane region" description="Helical" evidence="1">
    <location>
        <begin position="167"/>
        <end position="188"/>
    </location>
</feature>
<feature type="transmembrane region" description="Helical" evidence="1">
    <location>
        <begin position="128"/>
        <end position="155"/>
    </location>
</feature>
<dbReference type="SUPFAM" id="SSF53649">
    <property type="entry name" value="Alkaline phosphatase-like"/>
    <property type="match status" value="1"/>
</dbReference>
<evidence type="ECO:0000259" key="3">
    <source>
        <dbReference type="Pfam" id="PF11893"/>
    </source>
</evidence>
<keyword evidence="1" id="KW-0812">Transmembrane</keyword>
<dbReference type="EMBL" id="VFRR01000023">
    <property type="protein sequence ID" value="TPE49639.1"/>
    <property type="molecule type" value="Genomic_DNA"/>
</dbReference>
<evidence type="ECO:0000313" key="4">
    <source>
        <dbReference type="EMBL" id="TPE49639.1"/>
    </source>
</evidence>
<dbReference type="InterPro" id="IPR000917">
    <property type="entry name" value="Sulfatase_N"/>
</dbReference>
<dbReference type="AlphaFoldDB" id="A0A501WJE6"/>
<dbReference type="Proteomes" id="UP000315901">
    <property type="component" value="Unassembled WGS sequence"/>
</dbReference>
<feature type="domain" description="Inner membrane protein YejM N-terminal" evidence="3">
    <location>
        <begin position="20"/>
        <end position="245"/>
    </location>
</feature>
<evidence type="ECO:0000313" key="5">
    <source>
        <dbReference type="Proteomes" id="UP000315901"/>
    </source>
</evidence>
<feature type="transmembrane region" description="Helical" evidence="1">
    <location>
        <begin position="12"/>
        <end position="34"/>
    </location>
</feature>
<sequence>MRPISISRWQWAKASMLHGLAFTAIALLLALQYLPYIQTYSGLGHTYLTAAFIGQIGLLCLLFTLLNVLITWLVKQLWLASIAAWLISGTGLLLLYVDTEVYSLYRFHLGAFVWSLVFGEGASQVIDLSWYTIFITTLKVGAILTVNGLALWWAIRTTLQNRWRGSRWLYTSIVLACFVSANALHIWYDAHGNAEIRAMTRHLPLYQPATAVDFLTRQGWIDPRTVVQTPNLTVAASNSLNYPDHGYPITTDAAPNIVFLAVDAWRGDNLDPTTTPFTYSLTQRQNAQWFQDHISGGNVTKGGVFSLFYALPPTYWDSFTALQRPAVFIRTLQENNYQLGIYGSSTLINPTFHRNVFSSVTDLRKDTPGNTPYERDKQITDDFIRFSAGAEKPFFSFLFYDAAHGYAPPPDFAPKFEPYWERVDHVALGPDFDPAPYKNRYRTALRYVDTQIERVIRHLEQTNQLDNTIVVITSDHGEEFNETGKNYWGHGSNFTEHQIHVPLLILWPGKAQQTFTHRTTHYDLVPTIMHEGLGIATPMAEYSTGRSLFDEVSHQWALVHSYFNYGVVMQDRIITTYPTGNYEVSDPNLNPTDKTMPAATSLEVLKDITRFYAD</sequence>
<comment type="caution">
    <text evidence="4">The sequence shown here is derived from an EMBL/GenBank/DDBJ whole genome shotgun (WGS) entry which is preliminary data.</text>
</comment>
<protein>
    <submittedName>
        <fullName evidence="4">DUF3413 domain-containing protein</fullName>
    </submittedName>
</protein>
<dbReference type="Pfam" id="PF11893">
    <property type="entry name" value="DUF3413"/>
    <property type="match status" value="1"/>
</dbReference>
<proteinExistence type="predicted"/>
<dbReference type="InterPro" id="IPR017850">
    <property type="entry name" value="Alkaline_phosphatase_core_sf"/>
</dbReference>
<dbReference type="PANTHER" id="PTHR43751:SF3">
    <property type="entry name" value="SULFATASE N-TERMINAL DOMAIN-CONTAINING PROTEIN"/>
    <property type="match status" value="1"/>
</dbReference>
<dbReference type="Pfam" id="PF00884">
    <property type="entry name" value="Sulfatase"/>
    <property type="match status" value="1"/>
</dbReference>
<feature type="domain" description="Sulfatase N-terminal" evidence="2">
    <location>
        <begin position="255"/>
        <end position="530"/>
    </location>
</feature>
<keyword evidence="1" id="KW-0472">Membrane</keyword>
<feature type="transmembrane region" description="Helical" evidence="1">
    <location>
        <begin position="46"/>
        <end position="70"/>
    </location>
</feature>
<dbReference type="PIRSF" id="PIRSF004950">
    <property type="entry name" value="Mmb_sulf_HI0842"/>
    <property type="match status" value="1"/>
</dbReference>
<name>A0A501WJE6_9GAMM</name>
<accession>A0A501WJE6</accession>
<evidence type="ECO:0000256" key="1">
    <source>
        <dbReference type="SAM" id="Phobius"/>
    </source>
</evidence>
<dbReference type="CDD" id="cd16148">
    <property type="entry name" value="sulfatase_like"/>
    <property type="match status" value="1"/>
</dbReference>
<keyword evidence="5" id="KW-1185">Reference proteome</keyword>
<organism evidence="4 5">
    <name type="scientific">Maribrevibacterium harenarium</name>
    <dbReference type="NCBI Taxonomy" id="2589817"/>
    <lineage>
        <taxon>Bacteria</taxon>
        <taxon>Pseudomonadati</taxon>
        <taxon>Pseudomonadota</taxon>
        <taxon>Gammaproteobacteria</taxon>
        <taxon>Oceanospirillales</taxon>
        <taxon>Oceanospirillaceae</taxon>
        <taxon>Maribrevibacterium</taxon>
    </lineage>
</organism>
<dbReference type="OrthoDB" id="9803751at2"/>
<dbReference type="InterPro" id="IPR052701">
    <property type="entry name" value="GAG_Ulvan_Degrading_Sulfatases"/>
</dbReference>
<feature type="transmembrane region" description="Helical" evidence="1">
    <location>
        <begin position="77"/>
        <end position="97"/>
    </location>
</feature>
<evidence type="ECO:0000259" key="2">
    <source>
        <dbReference type="Pfam" id="PF00884"/>
    </source>
</evidence>
<dbReference type="RefSeq" id="WP_140589482.1">
    <property type="nucleotide sequence ID" value="NZ_VFRR01000023.1"/>
</dbReference>
<dbReference type="PANTHER" id="PTHR43751">
    <property type="entry name" value="SULFATASE"/>
    <property type="match status" value="1"/>
</dbReference>
<gene>
    <name evidence="4" type="ORF">FJM67_11635</name>
</gene>
<dbReference type="InterPro" id="IPR012159">
    <property type="entry name" value="YejM-like"/>
</dbReference>
<dbReference type="Gene3D" id="3.40.720.10">
    <property type="entry name" value="Alkaline Phosphatase, subunit A"/>
    <property type="match status" value="1"/>
</dbReference>
<reference evidence="4 5" key="1">
    <citation type="submission" date="2019-06" db="EMBL/GenBank/DDBJ databases">
        <title>A novel bacterium of genus Marinomonas, isolated from coastal sand.</title>
        <authorList>
            <person name="Huang H."/>
            <person name="Mo K."/>
            <person name="Hu Y."/>
        </authorList>
    </citation>
    <scope>NUCLEOTIDE SEQUENCE [LARGE SCALE GENOMIC DNA]</scope>
    <source>
        <strain evidence="4 5">HB171799</strain>
    </source>
</reference>
<keyword evidence="1" id="KW-1133">Transmembrane helix</keyword>